<evidence type="ECO:0000256" key="1">
    <source>
        <dbReference type="SAM" id="Phobius"/>
    </source>
</evidence>
<dbReference type="EMBL" id="FZNS01000009">
    <property type="protein sequence ID" value="SNR86589.1"/>
    <property type="molecule type" value="Genomic_DNA"/>
</dbReference>
<keyword evidence="1" id="KW-0812">Transmembrane</keyword>
<feature type="transmembrane region" description="Helical" evidence="1">
    <location>
        <begin position="12"/>
        <end position="33"/>
    </location>
</feature>
<evidence type="ECO:0000313" key="2">
    <source>
        <dbReference type="EMBL" id="SNR86589.1"/>
    </source>
</evidence>
<keyword evidence="1" id="KW-1133">Transmembrane helix</keyword>
<keyword evidence="3" id="KW-1185">Reference proteome</keyword>
<dbReference type="Proteomes" id="UP000198310">
    <property type="component" value="Unassembled WGS sequence"/>
</dbReference>
<keyword evidence="1" id="KW-0472">Membrane</keyword>
<name>A0A238ZTP0_9BACT</name>
<protein>
    <submittedName>
        <fullName evidence="2">Uncharacterized protein</fullName>
    </submittedName>
</protein>
<reference evidence="3" key="1">
    <citation type="submission" date="2017-06" db="EMBL/GenBank/DDBJ databases">
        <authorList>
            <person name="Varghese N."/>
            <person name="Submissions S."/>
        </authorList>
    </citation>
    <scope>NUCLEOTIDE SEQUENCE [LARGE SCALE GENOMIC DNA]</scope>
    <source>
        <strain evidence="3">DSM 28041</strain>
    </source>
</reference>
<proteinExistence type="predicted"/>
<evidence type="ECO:0000313" key="3">
    <source>
        <dbReference type="Proteomes" id="UP000198310"/>
    </source>
</evidence>
<sequence>MQSPQQPELPTWVFLLLRFGSAALVVGLAWYLVKCQG</sequence>
<dbReference type="AlphaFoldDB" id="A0A238ZTP0"/>
<accession>A0A238ZTP0</accession>
<organism evidence="2 3">
    <name type="scientific">Hymenobacter mucosus</name>
    <dbReference type="NCBI Taxonomy" id="1411120"/>
    <lineage>
        <taxon>Bacteria</taxon>
        <taxon>Pseudomonadati</taxon>
        <taxon>Bacteroidota</taxon>
        <taxon>Cytophagia</taxon>
        <taxon>Cytophagales</taxon>
        <taxon>Hymenobacteraceae</taxon>
        <taxon>Hymenobacter</taxon>
    </lineage>
</organism>
<gene>
    <name evidence="2" type="ORF">SAMN06269173_109127</name>
</gene>